<evidence type="ECO:0000256" key="2">
    <source>
        <dbReference type="SAM" id="SignalP"/>
    </source>
</evidence>
<dbReference type="SUPFAM" id="SSF56784">
    <property type="entry name" value="HAD-like"/>
    <property type="match status" value="1"/>
</dbReference>
<dbReference type="EMBL" id="AP027059">
    <property type="protein sequence ID" value="BDU51385.1"/>
    <property type="molecule type" value="Genomic_DNA"/>
</dbReference>
<dbReference type="KEGG" id="haby:HLVA_19540"/>
<gene>
    <name evidence="3" type="ORF">HLVA_19540</name>
</gene>
<dbReference type="InterPro" id="IPR023214">
    <property type="entry name" value="HAD_sf"/>
</dbReference>
<feature type="signal peptide" evidence="2">
    <location>
        <begin position="1"/>
        <end position="24"/>
    </location>
</feature>
<name>A0AAU9DDF8_9FUSO</name>
<dbReference type="InterPro" id="IPR036412">
    <property type="entry name" value="HAD-like_sf"/>
</dbReference>
<dbReference type="Gene3D" id="3.40.50.1000">
    <property type="entry name" value="HAD superfamily/HAD-like"/>
    <property type="match status" value="1"/>
</dbReference>
<dbReference type="RefSeq" id="WP_307904275.1">
    <property type="nucleotide sequence ID" value="NZ_AP027059.1"/>
</dbReference>
<protein>
    <recommendedName>
        <fullName evidence="5">Acid phosphatase</fullName>
    </recommendedName>
</protein>
<dbReference type="Pfam" id="PF03767">
    <property type="entry name" value="Acid_phosphat_B"/>
    <property type="match status" value="1"/>
</dbReference>
<keyword evidence="4" id="KW-1185">Reference proteome</keyword>
<dbReference type="Proteomes" id="UP001321582">
    <property type="component" value="Chromosome"/>
</dbReference>
<dbReference type="AlphaFoldDB" id="A0AAU9DDF8"/>
<evidence type="ECO:0000256" key="1">
    <source>
        <dbReference type="ARBA" id="ARBA00022729"/>
    </source>
</evidence>
<keyword evidence="1 2" id="KW-0732">Signal</keyword>
<sequence length="267" mass="30686">MKKISLLMAILGIGFIMNVAEIEAAPNKANIGQQSSLALLWMQDGAEYKSLVHQAFNIAEKRVREDKMIKKVFVRVDEVLLDNTPYFAWLLKSNEKDTIENRNRWYSSLDAEAVDGAVEFINYLNKNNVEVKLITSRDRNVYDVTIRNMNKAGFKALTLNNLISESDFDSYVKNGGKYTAIVTNDLNDFSSKIDGKNYRERKAFADNQKNDFGKKWVIIPNVLYGDFETSLSKGYDNLDNNKKANVKIETLNEWNGTREFDRNIFNF</sequence>
<dbReference type="InterPro" id="IPR005519">
    <property type="entry name" value="Acid_phosphat_B-like"/>
</dbReference>
<evidence type="ECO:0000313" key="3">
    <source>
        <dbReference type="EMBL" id="BDU51385.1"/>
    </source>
</evidence>
<evidence type="ECO:0000313" key="4">
    <source>
        <dbReference type="Proteomes" id="UP001321582"/>
    </source>
</evidence>
<proteinExistence type="predicted"/>
<reference evidence="3 4" key="1">
    <citation type="submission" date="2022-11" db="EMBL/GenBank/DDBJ databases">
        <title>Haliovirga abyssi gen. nov., sp. nov., a mesophilic fermentative bacterium isolated from the Iheya North hydrothermal field and the proposal of Haliovirgaceae fam. nov.</title>
        <authorList>
            <person name="Miyazaki U."/>
            <person name="Tame A."/>
            <person name="Miyazaki J."/>
            <person name="Takai K."/>
            <person name="Sawayama S."/>
            <person name="Kitajima M."/>
            <person name="Okamoto A."/>
            <person name="Nakagawa S."/>
        </authorList>
    </citation>
    <scope>NUCLEOTIDE SEQUENCE [LARGE SCALE GENOMIC DNA]</scope>
    <source>
        <strain evidence="3 4">IC12</strain>
    </source>
</reference>
<evidence type="ECO:0008006" key="5">
    <source>
        <dbReference type="Google" id="ProtNLM"/>
    </source>
</evidence>
<accession>A0AAU9DDF8</accession>
<organism evidence="3 4">
    <name type="scientific">Haliovirga abyssi</name>
    <dbReference type="NCBI Taxonomy" id="2996794"/>
    <lineage>
        <taxon>Bacteria</taxon>
        <taxon>Fusobacteriati</taxon>
        <taxon>Fusobacteriota</taxon>
        <taxon>Fusobacteriia</taxon>
        <taxon>Fusobacteriales</taxon>
        <taxon>Haliovirgaceae</taxon>
        <taxon>Haliovirga</taxon>
    </lineage>
</organism>
<feature type="chain" id="PRO_5043605655" description="Acid phosphatase" evidence="2">
    <location>
        <begin position="25"/>
        <end position="267"/>
    </location>
</feature>